<organism evidence="1 2">
    <name type="scientific">Cichorium intybus</name>
    <name type="common">Chicory</name>
    <dbReference type="NCBI Taxonomy" id="13427"/>
    <lineage>
        <taxon>Eukaryota</taxon>
        <taxon>Viridiplantae</taxon>
        <taxon>Streptophyta</taxon>
        <taxon>Embryophyta</taxon>
        <taxon>Tracheophyta</taxon>
        <taxon>Spermatophyta</taxon>
        <taxon>Magnoliopsida</taxon>
        <taxon>eudicotyledons</taxon>
        <taxon>Gunneridae</taxon>
        <taxon>Pentapetalae</taxon>
        <taxon>asterids</taxon>
        <taxon>campanulids</taxon>
        <taxon>Asterales</taxon>
        <taxon>Asteraceae</taxon>
        <taxon>Cichorioideae</taxon>
        <taxon>Cichorieae</taxon>
        <taxon>Cichoriinae</taxon>
        <taxon>Cichorium</taxon>
    </lineage>
</organism>
<protein>
    <submittedName>
        <fullName evidence="1">Uncharacterized protein</fullName>
    </submittedName>
</protein>
<proteinExistence type="predicted"/>
<evidence type="ECO:0000313" key="2">
    <source>
        <dbReference type="Proteomes" id="UP001055811"/>
    </source>
</evidence>
<evidence type="ECO:0000313" key="1">
    <source>
        <dbReference type="EMBL" id="KAI3751665.1"/>
    </source>
</evidence>
<dbReference type="EMBL" id="CM042012">
    <property type="protein sequence ID" value="KAI3751665.1"/>
    <property type="molecule type" value="Genomic_DNA"/>
</dbReference>
<reference evidence="2" key="1">
    <citation type="journal article" date="2022" name="Mol. Ecol. Resour.">
        <title>The genomes of chicory, endive, great burdock and yacon provide insights into Asteraceae palaeo-polyploidization history and plant inulin production.</title>
        <authorList>
            <person name="Fan W."/>
            <person name="Wang S."/>
            <person name="Wang H."/>
            <person name="Wang A."/>
            <person name="Jiang F."/>
            <person name="Liu H."/>
            <person name="Zhao H."/>
            <person name="Xu D."/>
            <person name="Zhang Y."/>
        </authorList>
    </citation>
    <scope>NUCLEOTIDE SEQUENCE [LARGE SCALE GENOMIC DNA]</scope>
    <source>
        <strain evidence="2">cv. Punajuju</strain>
    </source>
</reference>
<keyword evidence="2" id="KW-1185">Reference proteome</keyword>
<name>A0ACB9DYM8_CICIN</name>
<gene>
    <name evidence="1" type="ORF">L2E82_22756</name>
</gene>
<reference evidence="1 2" key="2">
    <citation type="journal article" date="2022" name="Mol. Ecol. Resour.">
        <title>The genomes of chicory, endive, great burdock and yacon provide insights into Asteraceae paleo-polyploidization history and plant inulin production.</title>
        <authorList>
            <person name="Fan W."/>
            <person name="Wang S."/>
            <person name="Wang H."/>
            <person name="Wang A."/>
            <person name="Jiang F."/>
            <person name="Liu H."/>
            <person name="Zhao H."/>
            <person name="Xu D."/>
            <person name="Zhang Y."/>
        </authorList>
    </citation>
    <scope>NUCLEOTIDE SEQUENCE [LARGE SCALE GENOMIC DNA]</scope>
    <source>
        <strain evidence="2">cv. Punajuju</strain>
        <tissue evidence="1">Leaves</tissue>
    </source>
</reference>
<dbReference type="Proteomes" id="UP001055811">
    <property type="component" value="Linkage Group LG04"/>
</dbReference>
<comment type="caution">
    <text evidence="1">The sequence shown here is derived from an EMBL/GenBank/DDBJ whole genome shotgun (WGS) entry which is preliminary data.</text>
</comment>
<accession>A0ACB9DYM8</accession>
<sequence length="165" mass="18407">MVQLNGYASGLLCVKQEETWWEGQYRERWNKTWNEGRYSWVHKYGKSSSGEHWDTHVQQDTCDAMVIVCSGFVEVVVLSLLNVQASTSQQCSGAGLDELAVKRFNSGGLLWFRLSGGSQPMSQRHSGAPVAGVGEVMFEEEDEGVACDVRFEEGDEGDRGLHTIR</sequence>